<comment type="caution">
    <text evidence="2">The sequence shown here is derived from an EMBL/GenBank/DDBJ whole genome shotgun (WGS) entry which is preliminary data.</text>
</comment>
<evidence type="ECO:0000313" key="2">
    <source>
        <dbReference type="EMBL" id="OWM64205.1"/>
    </source>
</evidence>
<sequence>MAFADGSSDFPKLARAPWLPKGLLNTGMVVSHKTHDWIFPEKPKETGENYKEPKRKGRERRQSCTVERFSNRDHLVTGEREGRKKPLECDGTTCRGCGKDGKSNEPDQDP</sequence>
<gene>
    <name evidence="2" type="ORF">CDL15_Pgr018776</name>
</gene>
<feature type="region of interest" description="Disordered" evidence="1">
    <location>
        <begin position="40"/>
        <end position="110"/>
    </location>
</feature>
<dbReference type="AlphaFoldDB" id="A0A218VUM7"/>
<feature type="compositionally biased region" description="Basic and acidic residues" evidence="1">
    <location>
        <begin position="69"/>
        <end position="88"/>
    </location>
</feature>
<feature type="compositionally biased region" description="Basic and acidic residues" evidence="1">
    <location>
        <begin position="40"/>
        <end position="52"/>
    </location>
</feature>
<protein>
    <submittedName>
        <fullName evidence="2">Uncharacterized protein</fullName>
    </submittedName>
</protein>
<proteinExistence type="predicted"/>
<dbReference type="Proteomes" id="UP000197138">
    <property type="component" value="Unassembled WGS sequence"/>
</dbReference>
<dbReference type="EMBL" id="MTKT01005815">
    <property type="protein sequence ID" value="OWM64205.1"/>
    <property type="molecule type" value="Genomic_DNA"/>
</dbReference>
<accession>A0A218VUM7</accession>
<evidence type="ECO:0000256" key="1">
    <source>
        <dbReference type="SAM" id="MobiDB-lite"/>
    </source>
</evidence>
<organism evidence="2 3">
    <name type="scientific">Punica granatum</name>
    <name type="common">Pomegranate</name>
    <dbReference type="NCBI Taxonomy" id="22663"/>
    <lineage>
        <taxon>Eukaryota</taxon>
        <taxon>Viridiplantae</taxon>
        <taxon>Streptophyta</taxon>
        <taxon>Embryophyta</taxon>
        <taxon>Tracheophyta</taxon>
        <taxon>Spermatophyta</taxon>
        <taxon>Magnoliopsida</taxon>
        <taxon>eudicotyledons</taxon>
        <taxon>Gunneridae</taxon>
        <taxon>Pentapetalae</taxon>
        <taxon>rosids</taxon>
        <taxon>malvids</taxon>
        <taxon>Myrtales</taxon>
        <taxon>Lythraceae</taxon>
        <taxon>Punica</taxon>
    </lineage>
</organism>
<evidence type="ECO:0000313" key="3">
    <source>
        <dbReference type="Proteomes" id="UP000197138"/>
    </source>
</evidence>
<reference evidence="3" key="1">
    <citation type="journal article" date="2017" name="Plant J.">
        <title>The pomegranate (Punica granatum L.) genome and the genomics of punicalagin biosynthesis.</title>
        <authorList>
            <person name="Qin G."/>
            <person name="Xu C."/>
            <person name="Ming R."/>
            <person name="Tang H."/>
            <person name="Guyot R."/>
            <person name="Kramer E.M."/>
            <person name="Hu Y."/>
            <person name="Yi X."/>
            <person name="Qi Y."/>
            <person name="Xu X."/>
            <person name="Gao Z."/>
            <person name="Pan H."/>
            <person name="Jian J."/>
            <person name="Tian Y."/>
            <person name="Yue Z."/>
            <person name="Xu Y."/>
        </authorList>
    </citation>
    <scope>NUCLEOTIDE SEQUENCE [LARGE SCALE GENOMIC DNA]</scope>
    <source>
        <strain evidence="3">cv. Dabenzi</strain>
    </source>
</reference>
<feature type="compositionally biased region" description="Basic and acidic residues" evidence="1">
    <location>
        <begin position="97"/>
        <end position="110"/>
    </location>
</feature>
<name>A0A218VUM7_PUNGR</name>